<accession>A0A7J7LUW9</accession>
<dbReference type="InterPro" id="IPR003891">
    <property type="entry name" value="Initiation_fac_eIF4g_MI"/>
</dbReference>
<dbReference type="SMART" id="SM00544">
    <property type="entry name" value="MA3"/>
    <property type="match status" value="3"/>
</dbReference>
<comment type="subcellular location">
    <subcellularLocation>
        <location evidence="1">Cytoplasm</location>
    </subcellularLocation>
</comment>
<sequence>MDLQNQEERTEKVEPVPESGDQISLAPLLISVYKSPRAQKSPYKYGSPFKSDRQLNTGLDGRRNGGKGTWGGLLDTGNDVLDPNDPNYDNNELKDSDLEEAFRKYKKKVTIIVEEYFATDDVESTANELRELGMPSFNYYFVKKLFSMAMDRHDKEKEMAAVLLSNVLASFISRAMVNDILPPAFLMKEMDLLPEDSIGVEVMNRAEKGYLTAPLHAEIIECKWGGSKNKTVDVMKARINNLLREYVVSGDKMEAFRCIKDLNVPFFHHEIVKGALIMAMEKRASEGRLLDFLKDAAEEGIINLSQITKGFGRLIDNVEDLSLNILSARELLQSLISKAASEGWLCASSLKSFSFQQEKHLEDNAARLFKIKIQPIIQEYFLSGDILEVISSLNLDNNTSFSFELSALFVKKLITMAMDRKNREKEMASVLLTSLSFPAEGLVNDFVMLVETADDTVGKYNMICFSFKV</sequence>
<evidence type="ECO:0000313" key="9">
    <source>
        <dbReference type="EMBL" id="KAF6146332.1"/>
    </source>
</evidence>
<organism evidence="9 10">
    <name type="scientific">Kingdonia uniflora</name>
    <dbReference type="NCBI Taxonomy" id="39325"/>
    <lineage>
        <taxon>Eukaryota</taxon>
        <taxon>Viridiplantae</taxon>
        <taxon>Streptophyta</taxon>
        <taxon>Embryophyta</taxon>
        <taxon>Tracheophyta</taxon>
        <taxon>Spermatophyta</taxon>
        <taxon>Magnoliopsida</taxon>
        <taxon>Ranunculales</taxon>
        <taxon>Circaeasteraceae</taxon>
        <taxon>Kingdonia</taxon>
    </lineage>
</organism>
<dbReference type="EMBL" id="JACGCM010001990">
    <property type="protein sequence ID" value="KAF6146332.1"/>
    <property type="molecule type" value="Genomic_DNA"/>
</dbReference>
<comment type="caution">
    <text evidence="9">The sequence shown here is derived from an EMBL/GenBank/DDBJ whole genome shotgun (WGS) entry which is preliminary data.</text>
</comment>
<protein>
    <recommendedName>
        <fullName evidence="8">MI domain-containing protein</fullName>
    </recommendedName>
</protein>
<dbReference type="PANTHER" id="PTHR12626:SF2">
    <property type="entry name" value="MA3 DOMAIN-CONTAINING TRANSLATION REGULATORY FACTOR 2"/>
    <property type="match status" value="1"/>
</dbReference>
<dbReference type="PANTHER" id="PTHR12626">
    <property type="entry name" value="PROGRAMMED CELL DEATH 4"/>
    <property type="match status" value="1"/>
</dbReference>
<dbReference type="GO" id="GO:0006417">
    <property type="term" value="P:regulation of translation"/>
    <property type="evidence" value="ECO:0007669"/>
    <property type="project" value="UniProtKB-KW"/>
</dbReference>
<evidence type="ECO:0000256" key="5">
    <source>
        <dbReference type="ARBA" id="ARBA00022845"/>
    </source>
</evidence>
<feature type="domain" description="MI" evidence="8">
    <location>
        <begin position="234"/>
        <end position="355"/>
    </location>
</feature>
<feature type="domain" description="MI" evidence="8">
    <location>
        <begin position="368"/>
        <end position="469"/>
    </location>
</feature>
<keyword evidence="4" id="KW-0677">Repeat</keyword>
<dbReference type="PROSITE" id="PS51366">
    <property type="entry name" value="MI"/>
    <property type="match status" value="3"/>
</dbReference>
<evidence type="ECO:0000256" key="2">
    <source>
        <dbReference type="ARBA" id="ARBA00005497"/>
    </source>
</evidence>
<proteinExistence type="inferred from homology"/>
<evidence type="ECO:0000259" key="8">
    <source>
        <dbReference type="PROSITE" id="PS51366"/>
    </source>
</evidence>
<evidence type="ECO:0000256" key="3">
    <source>
        <dbReference type="ARBA" id="ARBA00022490"/>
    </source>
</evidence>
<comment type="similarity">
    <text evidence="2">Belongs to the PDCD4 family.</text>
</comment>
<keyword evidence="5" id="KW-0810">Translation regulation</keyword>
<dbReference type="InterPro" id="IPR039778">
    <property type="entry name" value="PDCD4"/>
</dbReference>
<name>A0A7J7LUW9_9MAGN</name>
<reference evidence="9 10" key="1">
    <citation type="journal article" date="2020" name="IScience">
        <title>Genome Sequencing of the Endangered Kingdonia uniflora (Circaeasteraceae, Ranunculales) Reveals Potential Mechanisms of Evolutionary Specialization.</title>
        <authorList>
            <person name="Sun Y."/>
            <person name="Deng T."/>
            <person name="Zhang A."/>
            <person name="Moore M.J."/>
            <person name="Landis J.B."/>
            <person name="Lin N."/>
            <person name="Zhang H."/>
            <person name="Zhang X."/>
            <person name="Huang J."/>
            <person name="Zhang X."/>
            <person name="Sun H."/>
            <person name="Wang H."/>
        </authorList>
    </citation>
    <scope>NUCLEOTIDE SEQUENCE [LARGE SCALE GENOMIC DNA]</scope>
    <source>
        <strain evidence="9">TB1705</strain>
        <tissue evidence="9">Leaf</tissue>
    </source>
</reference>
<feature type="compositionally biased region" description="Basic and acidic residues" evidence="7">
    <location>
        <begin position="1"/>
        <end position="15"/>
    </location>
</feature>
<dbReference type="OrthoDB" id="414546at2759"/>
<evidence type="ECO:0000313" key="10">
    <source>
        <dbReference type="Proteomes" id="UP000541444"/>
    </source>
</evidence>
<evidence type="ECO:0000256" key="4">
    <source>
        <dbReference type="ARBA" id="ARBA00022737"/>
    </source>
</evidence>
<keyword evidence="10" id="KW-1185">Reference proteome</keyword>
<evidence type="ECO:0000256" key="6">
    <source>
        <dbReference type="ARBA" id="ARBA00023242"/>
    </source>
</evidence>
<evidence type="ECO:0000256" key="7">
    <source>
        <dbReference type="SAM" id="MobiDB-lite"/>
    </source>
</evidence>
<keyword evidence="6" id="KW-0539">Nucleus</keyword>
<feature type="domain" description="MI" evidence="8">
    <location>
        <begin position="104"/>
        <end position="222"/>
    </location>
</feature>
<gene>
    <name evidence="9" type="ORF">GIB67_020426</name>
</gene>
<dbReference type="Proteomes" id="UP000541444">
    <property type="component" value="Unassembled WGS sequence"/>
</dbReference>
<dbReference type="AlphaFoldDB" id="A0A7J7LUW9"/>
<feature type="region of interest" description="Disordered" evidence="7">
    <location>
        <begin position="1"/>
        <end position="21"/>
    </location>
</feature>
<dbReference type="GO" id="GO:0045892">
    <property type="term" value="P:negative regulation of DNA-templated transcription"/>
    <property type="evidence" value="ECO:0007669"/>
    <property type="project" value="InterPro"/>
</dbReference>
<dbReference type="Gene3D" id="1.25.40.180">
    <property type="match status" value="3"/>
</dbReference>
<dbReference type="SUPFAM" id="SSF48371">
    <property type="entry name" value="ARM repeat"/>
    <property type="match status" value="3"/>
</dbReference>
<feature type="region of interest" description="Disordered" evidence="7">
    <location>
        <begin position="38"/>
        <end position="87"/>
    </location>
</feature>
<evidence type="ECO:0000256" key="1">
    <source>
        <dbReference type="ARBA" id="ARBA00004496"/>
    </source>
</evidence>
<dbReference type="Pfam" id="PF02847">
    <property type="entry name" value="MA3"/>
    <property type="match status" value="3"/>
</dbReference>
<keyword evidence="3" id="KW-0963">Cytoplasm</keyword>
<dbReference type="InterPro" id="IPR016024">
    <property type="entry name" value="ARM-type_fold"/>
</dbReference>
<dbReference type="GO" id="GO:0005737">
    <property type="term" value="C:cytoplasm"/>
    <property type="evidence" value="ECO:0007669"/>
    <property type="project" value="UniProtKB-SubCell"/>
</dbReference>